<organism evidence="1 2">
    <name type="scientific">Camellia lanceoleosa</name>
    <dbReference type="NCBI Taxonomy" id="1840588"/>
    <lineage>
        <taxon>Eukaryota</taxon>
        <taxon>Viridiplantae</taxon>
        <taxon>Streptophyta</taxon>
        <taxon>Embryophyta</taxon>
        <taxon>Tracheophyta</taxon>
        <taxon>Spermatophyta</taxon>
        <taxon>Magnoliopsida</taxon>
        <taxon>eudicotyledons</taxon>
        <taxon>Gunneridae</taxon>
        <taxon>Pentapetalae</taxon>
        <taxon>asterids</taxon>
        <taxon>Ericales</taxon>
        <taxon>Theaceae</taxon>
        <taxon>Camellia</taxon>
    </lineage>
</organism>
<gene>
    <name evidence="1" type="ORF">LOK49_LG12G01285</name>
</gene>
<dbReference type="Proteomes" id="UP001060215">
    <property type="component" value="Chromosome 13"/>
</dbReference>
<sequence>MEIIEYEYGSTCKFQDKREGQKNEGGKQVENYRTGPIPMKPMTKYKSLIAHWAPHTAAVLFSHFIDGARISLNQQLIHHQITISSIALLLGSNQAATDYLRKCIYLVGMESYDFINNYVLPQYYPTSSLYTPDQYATMLSQQQQLGSGPGSWLSSLIPDLLGGLVIICPVFGIVRDQFTFPDVVSIHLLGLLLLDLGSV</sequence>
<comment type="caution">
    <text evidence="1">The sequence shown here is derived from an EMBL/GenBank/DDBJ whole genome shotgun (WGS) entry which is preliminary data.</text>
</comment>
<proteinExistence type="predicted"/>
<evidence type="ECO:0000313" key="1">
    <source>
        <dbReference type="EMBL" id="KAI7992459.1"/>
    </source>
</evidence>
<name>A0ACC0FV62_9ERIC</name>
<keyword evidence="2" id="KW-1185">Reference proteome</keyword>
<dbReference type="EMBL" id="CM045770">
    <property type="protein sequence ID" value="KAI7992459.1"/>
    <property type="molecule type" value="Genomic_DNA"/>
</dbReference>
<protein>
    <submittedName>
        <fullName evidence="1">GDSL esterase/lipase</fullName>
    </submittedName>
</protein>
<accession>A0ACC0FV62</accession>
<reference evidence="1 2" key="1">
    <citation type="journal article" date="2022" name="Plant J.">
        <title>Chromosome-level genome of Camellia lanceoleosa provides a valuable resource for understanding genome evolution and self-incompatibility.</title>
        <authorList>
            <person name="Gong W."/>
            <person name="Xiao S."/>
            <person name="Wang L."/>
            <person name="Liao Z."/>
            <person name="Chang Y."/>
            <person name="Mo W."/>
            <person name="Hu G."/>
            <person name="Li W."/>
            <person name="Zhao G."/>
            <person name="Zhu H."/>
            <person name="Hu X."/>
            <person name="Ji K."/>
            <person name="Xiang X."/>
            <person name="Song Q."/>
            <person name="Yuan D."/>
            <person name="Jin S."/>
            <person name="Zhang L."/>
        </authorList>
    </citation>
    <scope>NUCLEOTIDE SEQUENCE [LARGE SCALE GENOMIC DNA]</scope>
    <source>
        <strain evidence="1">SQ_2022a</strain>
    </source>
</reference>
<evidence type="ECO:0000313" key="2">
    <source>
        <dbReference type="Proteomes" id="UP001060215"/>
    </source>
</evidence>